<name>A0ACD5ARJ3_9ACTN</name>
<geneLocation type="plasmid" evidence="1 2">
    <name>p1</name>
</geneLocation>
<protein>
    <submittedName>
        <fullName evidence="1">Uncharacterized protein</fullName>
    </submittedName>
</protein>
<proteinExistence type="predicted"/>
<accession>A0ACD5ARJ3</accession>
<keyword evidence="1" id="KW-0614">Plasmid</keyword>
<evidence type="ECO:0000313" key="2">
    <source>
        <dbReference type="Proteomes" id="UP001432251"/>
    </source>
</evidence>
<dbReference type="EMBL" id="CP146023">
    <property type="protein sequence ID" value="WWQ69618.1"/>
    <property type="molecule type" value="Genomic_DNA"/>
</dbReference>
<sequence length="200" mass="21639">MRNARPVAAYSLVLAAPARDEQRAAAPVASIGEAAARAADALWLSGQVTRESAQAFARLLTEEPVGDTLRHAPTGFRARIEWAGQASEPAPGTVLRITKPRTIAYGHRPGDRAESWEVRTHGATSLRTLYLRWLHDGSHDGPRETVMSANGSLFSSTEVRHHRAGDVHARTVYGSMPHLHTVVALHQIAPDAPTDCLILP</sequence>
<keyword evidence="2" id="KW-1185">Reference proteome</keyword>
<dbReference type="Proteomes" id="UP001432251">
    <property type="component" value="Plasmid p1"/>
</dbReference>
<organism evidence="1 2">
    <name type="scientific">Streptomyces citrinus</name>
    <dbReference type="NCBI Taxonomy" id="3118173"/>
    <lineage>
        <taxon>Bacteria</taxon>
        <taxon>Bacillati</taxon>
        <taxon>Actinomycetota</taxon>
        <taxon>Actinomycetes</taxon>
        <taxon>Kitasatosporales</taxon>
        <taxon>Streptomycetaceae</taxon>
        <taxon>Streptomyces</taxon>
    </lineage>
</organism>
<evidence type="ECO:0000313" key="1">
    <source>
        <dbReference type="EMBL" id="WWQ69618.1"/>
    </source>
</evidence>
<gene>
    <name evidence="1" type="ORF">V2W30_41390</name>
</gene>
<reference evidence="1" key="1">
    <citation type="journal article" date="2025" name="Int. J. Syst. Evol. Microbiol.">
        <title>Streptomyces citrinus sp. nov., with yellow diffusible pigment.</title>
        <authorList>
            <person name="He Y."/>
            <person name="Yang E."/>
            <person name="Xu J."/>
            <person name="Sun Y."/>
            <person name="Sun L."/>
        </authorList>
    </citation>
    <scope>NUCLEOTIDE SEQUENCE</scope>
    <source>
        <strain evidence="1">Q6</strain>
    </source>
</reference>